<dbReference type="EMBL" id="CABM01000026">
    <property type="protein sequence ID" value="CBH96398.1"/>
    <property type="molecule type" value="Genomic_DNA"/>
</dbReference>
<evidence type="ECO:0000256" key="5">
    <source>
        <dbReference type="ARBA" id="ARBA00023136"/>
    </source>
</evidence>
<keyword evidence="6 7" id="KW-0012">Acyltransferase</keyword>
<dbReference type="GO" id="GO:0008610">
    <property type="term" value="P:lipid biosynthetic process"/>
    <property type="evidence" value="ECO:0007669"/>
    <property type="project" value="UniProtKB-ARBA"/>
</dbReference>
<keyword evidence="5" id="KW-0472">Membrane</keyword>
<dbReference type="GO" id="GO:0016746">
    <property type="term" value="F:acyltransferase activity"/>
    <property type="evidence" value="ECO:0007669"/>
    <property type="project" value="UniProtKB-KW"/>
</dbReference>
<evidence type="ECO:0000256" key="2">
    <source>
        <dbReference type="ARBA" id="ARBA00022475"/>
    </source>
</evidence>
<gene>
    <name evidence="7" type="ORF">CARN2_1256</name>
</gene>
<name>E6PN96_9ZZZZ</name>
<dbReference type="GO" id="GO:0005886">
    <property type="term" value="C:plasma membrane"/>
    <property type="evidence" value="ECO:0007669"/>
    <property type="project" value="UniProtKB-SubCell"/>
</dbReference>
<dbReference type="PANTHER" id="PTHR30606">
    <property type="entry name" value="LIPID A BIOSYNTHESIS LAUROYL ACYLTRANSFERASE"/>
    <property type="match status" value="1"/>
</dbReference>
<organism evidence="7">
    <name type="scientific">mine drainage metagenome</name>
    <dbReference type="NCBI Taxonomy" id="410659"/>
    <lineage>
        <taxon>unclassified sequences</taxon>
        <taxon>metagenomes</taxon>
        <taxon>ecological metagenomes</taxon>
    </lineage>
</organism>
<evidence type="ECO:0000256" key="3">
    <source>
        <dbReference type="ARBA" id="ARBA00022519"/>
    </source>
</evidence>
<sequence length="293" mass="32086">MLRLFRALSHLPLGLLQALGALLGLAVYAASPTYRKRLRANLAQAGYAPSRLALDVARGTGRMLGEMPYVWFRFGPSAAVRRVQLVGKEHVEQAKREGRGILFLTPHLGCFEVSGQVVSEWQPITVLYRPPRKSWVDSLVQARPRGQLRAAPATVTGMRPLLRALRHGEAVGLLPDQAPGAGEGVWAPFFGRPAYTMTLPARLVQLTGARIILAFAERLPRGQGYVLHFLPFDETLPDDPVEAATRINLGVEGLIRMRPEQYLWGYNRYKAPPGSLPMPSAQSDQAAQPGAAS</sequence>
<keyword evidence="3" id="KW-0997">Cell inner membrane</keyword>
<evidence type="ECO:0000256" key="4">
    <source>
        <dbReference type="ARBA" id="ARBA00022679"/>
    </source>
</evidence>
<dbReference type="AlphaFoldDB" id="E6PN96"/>
<evidence type="ECO:0000256" key="1">
    <source>
        <dbReference type="ARBA" id="ARBA00004533"/>
    </source>
</evidence>
<dbReference type="NCBIfam" id="NF006487">
    <property type="entry name" value="PRK08905.1"/>
    <property type="match status" value="1"/>
</dbReference>
<comment type="caution">
    <text evidence="7">The sequence shown here is derived from an EMBL/GenBank/DDBJ whole genome shotgun (WGS) entry which is preliminary data.</text>
</comment>
<protein>
    <submittedName>
        <fullName evidence="7">Putative Bacterial lipid A biosynthesis acyltransferase</fullName>
    </submittedName>
</protein>
<dbReference type="CDD" id="cd07984">
    <property type="entry name" value="LPLAT_LABLAT-like"/>
    <property type="match status" value="1"/>
</dbReference>
<proteinExistence type="predicted"/>
<evidence type="ECO:0000256" key="6">
    <source>
        <dbReference type="ARBA" id="ARBA00023315"/>
    </source>
</evidence>
<dbReference type="Pfam" id="PF03279">
    <property type="entry name" value="Lip_A_acyltrans"/>
    <property type="match status" value="1"/>
</dbReference>
<dbReference type="InterPro" id="IPR004960">
    <property type="entry name" value="LipA_acyltrans"/>
</dbReference>
<dbReference type="PIRSF" id="PIRSF026649">
    <property type="entry name" value="MsbB"/>
    <property type="match status" value="1"/>
</dbReference>
<evidence type="ECO:0000313" key="7">
    <source>
        <dbReference type="EMBL" id="CBH96398.1"/>
    </source>
</evidence>
<comment type="subcellular location">
    <subcellularLocation>
        <location evidence="1">Cell inner membrane</location>
    </subcellularLocation>
</comment>
<keyword evidence="4 7" id="KW-0808">Transferase</keyword>
<dbReference type="GO" id="GO:1901137">
    <property type="term" value="P:carbohydrate derivative biosynthetic process"/>
    <property type="evidence" value="ECO:0007669"/>
    <property type="project" value="UniProtKB-ARBA"/>
</dbReference>
<dbReference type="PANTHER" id="PTHR30606:SF10">
    <property type="entry name" value="PHOSPHATIDYLINOSITOL MANNOSIDE ACYLTRANSFERASE"/>
    <property type="match status" value="1"/>
</dbReference>
<accession>E6PN96</accession>
<keyword evidence="2" id="KW-1003">Cell membrane</keyword>
<reference evidence="7" key="1">
    <citation type="submission" date="2009-10" db="EMBL/GenBank/DDBJ databases">
        <title>Diversity of trophic interactions inside an arsenic-rich microbial ecosystem.</title>
        <authorList>
            <person name="Bertin P.N."/>
            <person name="Heinrich-Salmeron A."/>
            <person name="Pelletier E."/>
            <person name="Goulhen-Chollet F."/>
            <person name="Arsene-Ploetze F."/>
            <person name="Gallien S."/>
            <person name="Calteau A."/>
            <person name="Vallenet D."/>
            <person name="Casiot C."/>
            <person name="Chane-Woon-Ming B."/>
            <person name="Giloteaux L."/>
            <person name="Barakat M."/>
            <person name="Bonnefoy V."/>
            <person name="Bruneel O."/>
            <person name="Chandler M."/>
            <person name="Cleiss J."/>
            <person name="Duran R."/>
            <person name="Elbaz-Poulichet F."/>
            <person name="Fonknechten N."/>
            <person name="Lauga B."/>
            <person name="Mornico D."/>
            <person name="Ortet P."/>
            <person name="Schaeffer C."/>
            <person name="Siguier P."/>
            <person name="Alexander Thil Smith A."/>
            <person name="Van Dorsselaer A."/>
            <person name="Weissenbach J."/>
            <person name="Medigue C."/>
            <person name="Le Paslier D."/>
        </authorList>
    </citation>
    <scope>NUCLEOTIDE SEQUENCE</scope>
</reference>